<dbReference type="EMBL" id="CADCTN010000219">
    <property type="protein sequence ID" value="CAA9270625.1"/>
    <property type="molecule type" value="Genomic_DNA"/>
</dbReference>
<dbReference type="SMART" id="SM00855">
    <property type="entry name" value="PGAM"/>
    <property type="match status" value="1"/>
</dbReference>
<evidence type="ECO:0000259" key="2">
    <source>
        <dbReference type="PROSITE" id="PS51462"/>
    </source>
</evidence>
<dbReference type="Pfam" id="PF00300">
    <property type="entry name" value="His_Phos_1"/>
    <property type="match status" value="1"/>
</dbReference>
<gene>
    <name evidence="3" type="ORF">AVDCRST_MAG52-3214</name>
</gene>
<accession>A0A6J4J4N7</accession>
<dbReference type="Pfam" id="PF00293">
    <property type="entry name" value="NUDIX"/>
    <property type="match status" value="1"/>
</dbReference>
<evidence type="ECO:0000256" key="1">
    <source>
        <dbReference type="ARBA" id="ARBA00022801"/>
    </source>
</evidence>
<organism evidence="3">
    <name type="scientific">uncultured Blastococcus sp</name>
    <dbReference type="NCBI Taxonomy" id="217144"/>
    <lineage>
        <taxon>Bacteria</taxon>
        <taxon>Bacillati</taxon>
        <taxon>Actinomycetota</taxon>
        <taxon>Actinomycetes</taxon>
        <taxon>Geodermatophilales</taxon>
        <taxon>Geodermatophilaceae</taxon>
        <taxon>Blastococcus</taxon>
        <taxon>environmental samples</taxon>
    </lineage>
</organism>
<dbReference type="AlphaFoldDB" id="A0A6J4J4N7"/>
<dbReference type="SUPFAM" id="SSF55811">
    <property type="entry name" value="Nudix"/>
    <property type="match status" value="1"/>
</dbReference>
<dbReference type="InterPro" id="IPR000086">
    <property type="entry name" value="NUDIX_hydrolase_dom"/>
</dbReference>
<dbReference type="InterPro" id="IPR020084">
    <property type="entry name" value="NUDIX_hydrolase_CS"/>
</dbReference>
<dbReference type="CDD" id="cd07067">
    <property type="entry name" value="HP_PGM_like"/>
    <property type="match status" value="1"/>
</dbReference>
<dbReference type="Gene3D" id="3.90.79.10">
    <property type="entry name" value="Nucleoside Triphosphate Pyrophosphohydrolase"/>
    <property type="match status" value="1"/>
</dbReference>
<dbReference type="GO" id="GO:0006754">
    <property type="term" value="P:ATP biosynthetic process"/>
    <property type="evidence" value="ECO:0007669"/>
    <property type="project" value="TreeGrafter"/>
</dbReference>
<proteinExistence type="predicted"/>
<dbReference type="InterPro" id="IPR029033">
    <property type="entry name" value="His_PPase_superfam"/>
</dbReference>
<dbReference type="GO" id="GO:0006167">
    <property type="term" value="P:AMP biosynthetic process"/>
    <property type="evidence" value="ECO:0007669"/>
    <property type="project" value="TreeGrafter"/>
</dbReference>
<dbReference type="Gene3D" id="3.40.50.1240">
    <property type="entry name" value="Phosphoglycerate mutase-like"/>
    <property type="match status" value="1"/>
</dbReference>
<dbReference type="PANTHER" id="PTHR21340:SF0">
    <property type="entry name" value="BIS(5'-NUCLEOSYL)-TETRAPHOSPHATASE [ASYMMETRICAL]"/>
    <property type="match status" value="1"/>
</dbReference>
<dbReference type="InterPro" id="IPR015797">
    <property type="entry name" value="NUDIX_hydrolase-like_dom_sf"/>
</dbReference>
<name>A0A6J4J4N7_9ACTN</name>
<evidence type="ECO:0000313" key="3">
    <source>
        <dbReference type="EMBL" id="CAA9270625.1"/>
    </source>
</evidence>
<dbReference type="PROSITE" id="PS00893">
    <property type="entry name" value="NUDIX_BOX"/>
    <property type="match status" value="1"/>
</dbReference>
<dbReference type="PROSITE" id="PS51462">
    <property type="entry name" value="NUDIX"/>
    <property type="match status" value="1"/>
</dbReference>
<dbReference type="SUPFAM" id="SSF53254">
    <property type="entry name" value="Phosphoglycerate mutase-like"/>
    <property type="match status" value="1"/>
</dbReference>
<dbReference type="InterPro" id="IPR013078">
    <property type="entry name" value="His_Pase_superF_clade-1"/>
</dbReference>
<protein>
    <submittedName>
        <fullName evidence="3">NUDIX hydrolase</fullName>
    </submittedName>
</protein>
<keyword evidence="1 3" id="KW-0378">Hydrolase</keyword>
<sequence length="310" mass="33122">MTIRAAGCVLWRSGPDGALETAVVHRPKYDDWSLPKGKPEAGEHLLQTAFREVLEETGLPVVLGRRSVRTRYEVRLPGGGSALKEVDYWIARCTGGEFVANDEVDDLRWLAPRDAAALCTHEHDRAVLADLGRPDVPRMPTVVLVRHGHAGSRRDWDGPDDLRPLDARGREQAERLADVLPLFGPTAVFSAVRTRCRQTVAPLAARLDLPVQELTQLGEEEFAADPQAGLSILAGLLGTGPGPGVAVVCSQGGAIPSALLSFGVRWDRISGRSLPPAAKGSAWVLGGPPGGLAADYYRAFDAEPDGPALS</sequence>
<dbReference type="GO" id="GO:0004081">
    <property type="term" value="F:bis(5'-nucleosyl)-tetraphosphatase (asymmetrical) activity"/>
    <property type="evidence" value="ECO:0007669"/>
    <property type="project" value="TreeGrafter"/>
</dbReference>
<dbReference type="CDD" id="cd03673">
    <property type="entry name" value="NUDIX_Ap6A_hydrolase"/>
    <property type="match status" value="1"/>
</dbReference>
<reference evidence="3" key="1">
    <citation type="submission" date="2020-02" db="EMBL/GenBank/DDBJ databases">
        <authorList>
            <person name="Meier V. D."/>
        </authorList>
    </citation>
    <scope>NUCLEOTIDE SEQUENCE</scope>
    <source>
        <strain evidence="3">AVDCRST_MAG52</strain>
    </source>
</reference>
<dbReference type="PANTHER" id="PTHR21340">
    <property type="entry name" value="DIADENOSINE 5,5-P1,P4-TETRAPHOSPHATE PYROPHOSPHOHYDROLASE MUTT"/>
    <property type="match status" value="1"/>
</dbReference>
<feature type="domain" description="Nudix hydrolase" evidence="2">
    <location>
        <begin position="1"/>
        <end position="133"/>
    </location>
</feature>
<dbReference type="InterPro" id="IPR051325">
    <property type="entry name" value="Nudix_hydrolase_domain"/>
</dbReference>